<gene>
    <name evidence="1" type="ORF">PENTCL1PPCAC_12752</name>
</gene>
<feature type="non-terminal residue" evidence="1">
    <location>
        <position position="1"/>
    </location>
</feature>
<feature type="non-terminal residue" evidence="1">
    <location>
        <position position="136"/>
    </location>
</feature>
<sequence>FRGHVPAPQPRKKCIEHHTFNEETQSCEWNKEPKYCGQLITNDGRRKLLEIPNWPNRKKYDVDHWTNETKRAKNFHVTVSIFIITEIIVRQHCWATLLFGNRFQQSTLETVRYGRHQVKSYWNGLVNSENEGTHRV</sequence>
<comment type="caution">
    <text evidence="1">The sequence shown here is derived from an EMBL/GenBank/DDBJ whole genome shotgun (WGS) entry which is preliminary data.</text>
</comment>
<evidence type="ECO:0000313" key="1">
    <source>
        <dbReference type="EMBL" id="GMS90577.1"/>
    </source>
</evidence>
<name>A0AAV5T6I7_9BILA</name>
<reference evidence="1" key="1">
    <citation type="submission" date="2023-10" db="EMBL/GenBank/DDBJ databases">
        <title>Genome assembly of Pristionchus species.</title>
        <authorList>
            <person name="Yoshida K."/>
            <person name="Sommer R.J."/>
        </authorList>
    </citation>
    <scope>NUCLEOTIDE SEQUENCE</scope>
    <source>
        <strain evidence="1">RS0144</strain>
    </source>
</reference>
<keyword evidence="2" id="KW-1185">Reference proteome</keyword>
<dbReference type="Proteomes" id="UP001432027">
    <property type="component" value="Unassembled WGS sequence"/>
</dbReference>
<dbReference type="AlphaFoldDB" id="A0AAV5T6I7"/>
<proteinExistence type="predicted"/>
<protein>
    <submittedName>
        <fullName evidence="1">Uncharacterized protein</fullName>
    </submittedName>
</protein>
<accession>A0AAV5T6I7</accession>
<dbReference type="EMBL" id="BTSX01000003">
    <property type="protein sequence ID" value="GMS90577.1"/>
    <property type="molecule type" value="Genomic_DNA"/>
</dbReference>
<evidence type="ECO:0000313" key="2">
    <source>
        <dbReference type="Proteomes" id="UP001432027"/>
    </source>
</evidence>
<organism evidence="1 2">
    <name type="scientific">Pristionchus entomophagus</name>
    <dbReference type="NCBI Taxonomy" id="358040"/>
    <lineage>
        <taxon>Eukaryota</taxon>
        <taxon>Metazoa</taxon>
        <taxon>Ecdysozoa</taxon>
        <taxon>Nematoda</taxon>
        <taxon>Chromadorea</taxon>
        <taxon>Rhabditida</taxon>
        <taxon>Rhabditina</taxon>
        <taxon>Diplogasteromorpha</taxon>
        <taxon>Diplogasteroidea</taxon>
        <taxon>Neodiplogasteridae</taxon>
        <taxon>Pristionchus</taxon>
    </lineage>
</organism>